<keyword evidence="2" id="KW-0378">Hydrolase</keyword>
<protein>
    <submittedName>
        <fullName evidence="5">GDSL esterase/lipase CPRD49-like</fullName>
    </submittedName>
</protein>
<dbReference type="KEGG" id="cam:101514863"/>
<dbReference type="PANTHER" id="PTHR14209">
    <property type="entry name" value="ISOAMYL ACETATE-HYDROLYZING ESTERASE 1"/>
    <property type="match status" value="1"/>
</dbReference>
<sequence>MEQRTTRPQFVLFGSSMVQHSYYEGWGATLCHLYARKADIVLRGYSAWNSTRALQIVDKILPKNTISMQSQPTLVIVYFGGNDSTRLRQSGKGPHVPLEEYKENMRKIAIHIKSLSENIRILFLSTPPVNEEQIEHNSDEFGQPLRTNEACRIYSEACLEMCREENIKAIDMWSLIQTRDDWKDVCFIDGVHLSIEGSKMVSDEILKVLKEAEWQPSLYWRKMPVEFGEDSPYDPVLPDGVTTINVSNIPFPLHVEWDKADVSNE</sequence>
<dbReference type="Proteomes" id="UP000087171">
    <property type="component" value="Chromosome Ca3"/>
</dbReference>
<evidence type="ECO:0000256" key="3">
    <source>
        <dbReference type="ARBA" id="ARBA00022963"/>
    </source>
</evidence>
<accession>A0A1S2XQM0</accession>
<dbReference type="SUPFAM" id="SSF52266">
    <property type="entry name" value="SGNH hydrolase"/>
    <property type="match status" value="1"/>
</dbReference>
<dbReference type="GO" id="GO:0016788">
    <property type="term" value="F:hydrolase activity, acting on ester bonds"/>
    <property type="evidence" value="ECO:0007669"/>
    <property type="project" value="InterPro"/>
</dbReference>
<dbReference type="PaxDb" id="3827-XP_004492449.1"/>
<dbReference type="PANTHER" id="PTHR14209:SF21">
    <property type="entry name" value="HYDROLYZING ESTERASE-LIKE PROTEIN, PUTATIVE-RELATED"/>
    <property type="match status" value="1"/>
</dbReference>
<dbReference type="InterPro" id="IPR036514">
    <property type="entry name" value="SGNH_hydro_sf"/>
</dbReference>
<dbReference type="GeneID" id="101514863"/>
<keyword evidence="3" id="KW-0443">Lipid metabolism</keyword>
<name>A0A1S2XQM0_CICAR</name>
<dbReference type="OrthoDB" id="671439at2759"/>
<evidence type="ECO:0000313" key="4">
    <source>
        <dbReference type="Proteomes" id="UP000087171"/>
    </source>
</evidence>
<reference evidence="5" key="2">
    <citation type="submission" date="2025-08" db="UniProtKB">
        <authorList>
            <consortium name="RefSeq"/>
        </authorList>
    </citation>
    <scope>IDENTIFICATION</scope>
    <source>
        <tissue evidence="5">Etiolated seedlings</tissue>
    </source>
</reference>
<dbReference type="CDD" id="cd01838">
    <property type="entry name" value="Isoamyl_acetate_hydrolase_like"/>
    <property type="match status" value="1"/>
</dbReference>
<dbReference type="InterPro" id="IPR001087">
    <property type="entry name" value="GDSL"/>
</dbReference>
<dbReference type="STRING" id="3827.A0A1S2XQM0"/>
<reference evidence="4" key="1">
    <citation type="journal article" date="2013" name="Nat. Biotechnol.">
        <title>Draft genome sequence of chickpea (Cicer arietinum) provides a resource for trait improvement.</title>
        <authorList>
            <person name="Varshney R.K."/>
            <person name="Song C."/>
            <person name="Saxena R.K."/>
            <person name="Azam S."/>
            <person name="Yu S."/>
            <person name="Sharpe A.G."/>
            <person name="Cannon S."/>
            <person name="Baek J."/>
            <person name="Rosen B.D."/>
            <person name="Tar'an B."/>
            <person name="Millan T."/>
            <person name="Zhang X."/>
            <person name="Ramsay L.D."/>
            <person name="Iwata A."/>
            <person name="Wang Y."/>
            <person name="Nelson W."/>
            <person name="Farmer A.D."/>
            <person name="Gaur P.M."/>
            <person name="Soderlund C."/>
            <person name="Penmetsa R.V."/>
            <person name="Xu C."/>
            <person name="Bharti A.K."/>
            <person name="He W."/>
            <person name="Winter P."/>
            <person name="Zhao S."/>
            <person name="Hane J.K."/>
            <person name="Carrasquilla-Garcia N."/>
            <person name="Condie J.A."/>
            <person name="Upadhyaya H.D."/>
            <person name="Luo M.C."/>
            <person name="Thudi M."/>
            <person name="Gowda C.L."/>
            <person name="Singh N.P."/>
            <person name="Lichtenzveig J."/>
            <person name="Gali K.K."/>
            <person name="Rubio J."/>
            <person name="Nadarajan N."/>
            <person name="Dolezel J."/>
            <person name="Bansal K.C."/>
            <person name="Xu X."/>
            <person name="Edwards D."/>
            <person name="Zhang G."/>
            <person name="Kahl G."/>
            <person name="Gil J."/>
            <person name="Singh K.B."/>
            <person name="Datta S.K."/>
            <person name="Jackson S.A."/>
            <person name="Wang J."/>
            <person name="Cook D.R."/>
        </authorList>
    </citation>
    <scope>NUCLEOTIDE SEQUENCE [LARGE SCALE GENOMIC DNA]</scope>
    <source>
        <strain evidence="4">cv. CDC Frontier</strain>
    </source>
</reference>
<evidence type="ECO:0000256" key="2">
    <source>
        <dbReference type="ARBA" id="ARBA00022801"/>
    </source>
</evidence>
<proteinExistence type="inferred from homology"/>
<dbReference type="Gene3D" id="3.40.50.1110">
    <property type="entry name" value="SGNH hydrolase"/>
    <property type="match status" value="1"/>
</dbReference>
<organism evidence="4 5">
    <name type="scientific">Cicer arietinum</name>
    <name type="common">Chickpea</name>
    <name type="synonym">Garbanzo</name>
    <dbReference type="NCBI Taxonomy" id="3827"/>
    <lineage>
        <taxon>Eukaryota</taxon>
        <taxon>Viridiplantae</taxon>
        <taxon>Streptophyta</taxon>
        <taxon>Embryophyta</taxon>
        <taxon>Tracheophyta</taxon>
        <taxon>Spermatophyta</taxon>
        <taxon>Magnoliopsida</taxon>
        <taxon>eudicotyledons</taxon>
        <taxon>Gunneridae</taxon>
        <taxon>Pentapetalae</taxon>
        <taxon>rosids</taxon>
        <taxon>fabids</taxon>
        <taxon>Fabales</taxon>
        <taxon>Fabaceae</taxon>
        <taxon>Papilionoideae</taxon>
        <taxon>50 kb inversion clade</taxon>
        <taxon>NPAAA clade</taxon>
        <taxon>Hologalegina</taxon>
        <taxon>IRL clade</taxon>
        <taxon>Cicereae</taxon>
        <taxon>Cicer</taxon>
    </lineage>
</organism>
<dbReference type="InterPro" id="IPR045136">
    <property type="entry name" value="Iah1-like"/>
</dbReference>
<comment type="similarity">
    <text evidence="1">Belongs to the 'GDSL' lipolytic enzyme family.</text>
</comment>
<dbReference type="FunFam" id="3.40.50.1110:FF:000002">
    <property type="entry name" value="isoamyl acetate-hydrolyzing esterase 1 homolog"/>
    <property type="match status" value="1"/>
</dbReference>
<dbReference type="GO" id="GO:0016042">
    <property type="term" value="P:lipid catabolic process"/>
    <property type="evidence" value="ECO:0007669"/>
    <property type="project" value="UniProtKB-KW"/>
</dbReference>
<evidence type="ECO:0000313" key="5">
    <source>
        <dbReference type="RefSeq" id="XP_004492449.1"/>
    </source>
</evidence>
<gene>
    <name evidence="5" type="primary">LOC101514863</name>
</gene>
<keyword evidence="4" id="KW-1185">Reference proteome</keyword>
<dbReference type="eggNOG" id="KOG3035">
    <property type="taxonomic scope" value="Eukaryota"/>
</dbReference>
<dbReference type="AlphaFoldDB" id="A0A1S2XQM0"/>
<dbReference type="Pfam" id="PF00657">
    <property type="entry name" value="Lipase_GDSL"/>
    <property type="match status" value="1"/>
</dbReference>
<evidence type="ECO:0000256" key="1">
    <source>
        <dbReference type="ARBA" id="ARBA00008668"/>
    </source>
</evidence>
<dbReference type="RefSeq" id="XP_004492449.1">
    <property type="nucleotide sequence ID" value="XM_004492392.3"/>
</dbReference>
<keyword evidence="3" id="KW-0442">Lipid degradation</keyword>